<dbReference type="PANTHER" id="PTHR30188">
    <property type="entry name" value="ABC TRANSPORTER PERMEASE PROTEIN-RELATED"/>
    <property type="match status" value="1"/>
</dbReference>
<feature type="transmembrane region" description="Helical" evidence="7">
    <location>
        <begin position="229"/>
        <end position="255"/>
    </location>
</feature>
<dbReference type="EMBL" id="MFFM01000039">
    <property type="protein sequence ID" value="OGF10350.1"/>
    <property type="molecule type" value="Genomic_DNA"/>
</dbReference>
<protein>
    <recommendedName>
        <fullName evidence="10">Transporter</fullName>
    </recommendedName>
</protein>
<dbReference type="Proteomes" id="UP000177230">
    <property type="component" value="Unassembled WGS sequence"/>
</dbReference>
<dbReference type="GO" id="GO:0043190">
    <property type="term" value="C:ATP-binding cassette (ABC) transporter complex"/>
    <property type="evidence" value="ECO:0007669"/>
    <property type="project" value="InterPro"/>
</dbReference>
<feature type="transmembrane region" description="Helical" evidence="7">
    <location>
        <begin position="163"/>
        <end position="182"/>
    </location>
</feature>
<comment type="caution">
    <text evidence="8">The sequence shown here is derived from an EMBL/GenBank/DDBJ whole genome shotgun (WGS) entry which is preliminary data.</text>
</comment>
<name>A0A1F5R7B6_9BACT</name>
<comment type="subcellular location">
    <subcellularLocation>
        <location evidence="1">Membrane</location>
        <topology evidence="1">Multi-pass membrane protein</topology>
    </subcellularLocation>
</comment>
<keyword evidence="4 7" id="KW-0812">Transmembrane</keyword>
<dbReference type="AlphaFoldDB" id="A0A1F5R7B6"/>
<evidence type="ECO:0000256" key="5">
    <source>
        <dbReference type="ARBA" id="ARBA00022989"/>
    </source>
</evidence>
<evidence type="ECO:0000256" key="1">
    <source>
        <dbReference type="ARBA" id="ARBA00004141"/>
    </source>
</evidence>
<dbReference type="InterPro" id="IPR003453">
    <property type="entry name" value="ABC_MlaE_roteobac"/>
</dbReference>
<evidence type="ECO:0000313" key="8">
    <source>
        <dbReference type="EMBL" id="OGF10350.1"/>
    </source>
</evidence>
<sequence>MNRYLINKISGVLSEVYRFFAFHWEVAKRLVRPPYYPKLIWEQMDRVGVGSLPIVVLTSFFTGFVLAFQIGYALMRFGAKLYVGGIVSVSLVRELGPVLISLVFAGRVGAGITAELGSMQVSEQIDAMRALATDPIRKLVLTRFFAAVIMLPILVVVGDLIGILGGMLVSVMNLGLTANFYRTSVINSLVFNDLISGFIKPIVFGGMVSIVACYFGLTARGGTKGVGDAVTRTVVVSSVLVFLLDAFITKVLFLLGM</sequence>
<evidence type="ECO:0000256" key="4">
    <source>
        <dbReference type="ARBA" id="ARBA00022692"/>
    </source>
</evidence>
<feature type="transmembrane region" description="Helical" evidence="7">
    <location>
        <begin position="139"/>
        <end position="157"/>
    </location>
</feature>
<evidence type="ECO:0008006" key="10">
    <source>
        <dbReference type="Google" id="ProtNLM"/>
    </source>
</evidence>
<dbReference type="PANTHER" id="PTHR30188:SF4">
    <property type="entry name" value="PROTEIN TRIGALACTOSYLDIACYLGLYCEROL 1, CHLOROPLASTIC"/>
    <property type="match status" value="1"/>
</dbReference>
<gene>
    <name evidence="8" type="ORF">A2024_02370</name>
</gene>
<evidence type="ECO:0000313" key="9">
    <source>
        <dbReference type="Proteomes" id="UP000177230"/>
    </source>
</evidence>
<keyword evidence="5 7" id="KW-1133">Transmembrane helix</keyword>
<organism evidence="8 9">
    <name type="scientific">Candidatus Edwardsbacteria bacterium GWF2_54_11</name>
    <dbReference type="NCBI Taxonomy" id="1817851"/>
    <lineage>
        <taxon>Bacteria</taxon>
        <taxon>Candidatus Edwardsiibacteriota</taxon>
    </lineage>
</organism>
<comment type="similarity">
    <text evidence="2 7">Belongs to the MlaE permease family.</text>
</comment>
<keyword evidence="3" id="KW-0813">Transport</keyword>
<evidence type="ECO:0000256" key="6">
    <source>
        <dbReference type="ARBA" id="ARBA00023136"/>
    </source>
</evidence>
<dbReference type="NCBIfam" id="TIGR00056">
    <property type="entry name" value="MlaE family lipid ABC transporter permease subunit"/>
    <property type="match status" value="1"/>
</dbReference>
<evidence type="ECO:0000256" key="3">
    <source>
        <dbReference type="ARBA" id="ARBA00022448"/>
    </source>
</evidence>
<dbReference type="InterPro" id="IPR030802">
    <property type="entry name" value="Permease_MalE"/>
</dbReference>
<keyword evidence="6 7" id="KW-0472">Membrane</keyword>
<evidence type="ECO:0000256" key="7">
    <source>
        <dbReference type="RuleBase" id="RU362044"/>
    </source>
</evidence>
<feature type="transmembrane region" description="Helical" evidence="7">
    <location>
        <begin position="194"/>
        <end position="217"/>
    </location>
</feature>
<proteinExistence type="inferred from homology"/>
<feature type="transmembrane region" description="Helical" evidence="7">
    <location>
        <begin position="54"/>
        <end position="75"/>
    </location>
</feature>
<accession>A0A1F5R7B6</accession>
<dbReference type="Pfam" id="PF02405">
    <property type="entry name" value="MlaE"/>
    <property type="match status" value="1"/>
</dbReference>
<dbReference type="GO" id="GO:0005548">
    <property type="term" value="F:phospholipid transporter activity"/>
    <property type="evidence" value="ECO:0007669"/>
    <property type="project" value="TreeGrafter"/>
</dbReference>
<reference evidence="8 9" key="1">
    <citation type="journal article" date="2016" name="Nat. Commun.">
        <title>Thousands of microbial genomes shed light on interconnected biogeochemical processes in an aquifer system.</title>
        <authorList>
            <person name="Anantharaman K."/>
            <person name="Brown C.T."/>
            <person name="Hug L.A."/>
            <person name="Sharon I."/>
            <person name="Castelle C.J."/>
            <person name="Probst A.J."/>
            <person name="Thomas B.C."/>
            <person name="Singh A."/>
            <person name="Wilkins M.J."/>
            <person name="Karaoz U."/>
            <person name="Brodie E.L."/>
            <person name="Williams K.H."/>
            <person name="Hubbard S.S."/>
            <person name="Banfield J.F."/>
        </authorList>
    </citation>
    <scope>NUCLEOTIDE SEQUENCE [LARGE SCALE GENOMIC DNA]</scope>
</reference>
<evidence type="ECO:0000256" key="2">
    <source>
        <dbReference type="ARBA" id="ARBA00007556"/>
    </source>
</evidence>